<evidence type="ECO:0000313" key="2">
    <source>
        <dbReference type="EMBL" id="PVZ93997.1"/>
    </source>
</evidence>
<dbReference type="EMBL" id="QEOP01000002">
    <property type="protein sequence ID" value="PVZ93997.1"/>
    <property type="molecule type" value="Genomic_DNA"/>
</dbReference>
<organism evidence="2 3">
    <name type="scientific">Amnibacterium flavum</name>
    <dbReference type="NCBI Taxonomy" id="2173173"/>
    <lineage>
        <taxon>Bacteria</taxon>
        <taxon>Bacillati</taxon>
        <taxon>Actinomycetota</taxon>
        <taxon>Actinomycetes</taxon>
        <taxon>Micrococcales</taxon>
        <taxon>Microbacteriaceae</taxon>
        <taxon>Amnibacterium</taxon>
    </lineage>
</organism>
<evidence type="ECO:0000313" key="3">
    <source>
        <dbReference type="Proteomes" id="UP000244893"/>
    </source>
</evidence>
<proteinExistence type="predicted"/>
<keyword evidence="3" id="KW-1185">Reference proteome</keyword>
<protein>
    <recommendedName>
        <fullName evidence="4">SHOCT domain-containing protein</fullName>
    </recommendedName>
</protein>
<comment type="caution">
    <text evidence="2">The sequence shown here is derived from an EMBL/GenBank/DDBJ whole genome shotgun (WGS) entry which is preliminary data.</text>
</comment>
<reference evidence="2 3" key="1">
    <citation type="submission" date="2018-05" db="EMBL/GenBank/DDBJ databases">
        <title>Amnibacterium sp. M8JJ-5, whole genome shotgun sequence.</title>
        <authorList>
            <person name="Tuo L."/>
        </authorList>
    </citation>
    <scope>NUCLEOTIDE SEQUENCE [LARGE SCALE GENOMIC DNA]</scope>
    <source>
        <strain evidence="2 3">M8JJ-5</strain>
    </source>
</reference>
<evidence type="ECO:0000256" key="1">
    <source>
        <dbReference type="SAM" id="Phobius"/>
    </source>
</evidence>
<keyword evidence="1" id="KW-0472">Membrane</keyword>
<keyword evidence="1" id="KW-0812">Transmembrane</keyword>
<dbReference type="OrthoDB" id="4955106at2"/>
<dbReference type="Proteomes" id="UP000244893">
    <property type="component" value="Unassembled WGS sequence"/>
</dbReference>
<dbReference type="AlphaFoldDB" id="A0A2V1HUM1"/>
<name>A0A2V1HUM1_9MICO</name>
<gene>
    <name evidence="2" type="ORF">DDQ50_09575</name>
</gene>
<sequence length="101" mass="10983">MLPNDNLGNVDFLFTAIPIVIAIVFVAIIVMVVRGVVRVRRSGHNPLTLQADLATKAMDSRLLAADRPLEARLSEVDRLHEQGTITDAEHEAARASILSGK</sequence>
<accession>A0A2V1HUM1</accession>
<evidence type="ECO:0008006" key="4">
    <source>
        <dbReference type="Google" id="ProtNLM"/>
    </source>
</evidence>
<keyword evidence="1" id="KW-1133">Transmembrane helix</keyword>
<dbReference type="RefSeq" id="WP_116756511.1">
    <property type="nucleotide sequence ID" value="NZ_JBHUEX010000001.1"/>
</dbReference>
<feature type="transmembrane region" description="Helical" evidence="1">
    <location>
        <begin position="12"/>
        <end position="33"/>
    </location>
</feature>